<accession>A0A0C2GL52</accession>
<protein>
    <submittedName>
        <fullName evidence="1">Uncharacterized protein</fullName>
    </submittedName>
</protein>
<dbReference type="EMBL" id="KN729723">
    <property type="protein sequence ID" value="KIH61925.1"/>
    <property type="molecule type" value="Genomic_DNA"/>
</dbReference>
<reference evidence="1 2" key="1">
    <citation type="submission" date="2013-12" db="EMBL/GenBank/DDBJ databases">
        <title>Draft genome of the parsitic nematode Ancylostoma duodenale.</title>
        <authorList>
            <person name="Mitreva M."/>
        </authorList>
    </citation>
    <scope>NUCLEOTIDE SEQUENCE [LARGE SCALE GENOMIC DNA]</scope>
    <source>
        <strain evidence="1 2">Zhejiang</strain>
    </source>
</reference>
<dbReference type="Proteomes" id="UP000054047">
    <property type="component" value="Unassembled WGS sequence"/>
</dbReference>
<sequence length="59" mass="6831">MAGNGLRVSSFFQCDISLTIGAFLFQNCYEQSYNEIDDDKKFAARMRAKEIFPTNIDLW</sequence>
<name>A0A0C2GL52_9BILA</name>
<evidence type="ECO:0000313" key="2">
    <source>
        <dbReference type="Proteomes" id="UP000054047"/>
    </source>
</evidence>
<dbReference type="AlphaFoldDB" id="A0A0C2GL52"/>
<gene>
    <name evidence="1" type="ORF">ANCDUO_07794</name>
</gene>
<proteinExistence type="predicted"/>
<organism evidence="1 2">
    <name type="scientific">Ancylostoma duodenale</name>
    <dbReference type="NCBI Taxonomy" id="51022"/>
    <lineage>
        <taxon>Eukaryota</taxon>
        <taxon>Metazoa</taxon>
        <taxon>Ecdysozoa</taxon>
        <taxon>Nematoda</taxon>
        <taxon>Chromadorea</taxon>
        <taxon>Rhabditida</taxon>
        <taxon>Rhabditina</taxon>
        <taxon>Rhabditomorpha</taxon>
        <taxon>Strongyloidea</taxon>
        <taxon>Ancylostomatidae</taxon>
        <taxon>Ancylostomatinae</taxon>
        <taxon>Ancylostoma</taxon>
    </lineage>
</organism>
<evidence type="ECO:0000313" key="1">
    <source>
        <dbReference type="EMBL" id="KIH61925.1"/>
    </source>
</evidence>
<keyword evidence="2" id="KW-1185">Reference proteome</keyword>